<evidence type="ECO:0000256" key="1">
    <source>
        <dbReference type="SAM" id="SignalP"/>
    </source>
</evidence>
<protein>
    <submittedName>
        <fullName evidence="2">Lipocalin</fullName>
    </submittedName>
</protein>
<feature type="signal peptide" evidence="1">
    <location>
        <begin position="1"/>
        <end position="24"/>
    </location>
</feature>
<dbReference type="Gene3D" id="2.40.128.20">
    <property type="match status" value="1"/>
</dbReference>
<reference evidence="2" key="1">
    <citation type="journal article" date="2016" name="Ticks Tick Borne Dis.">
        <title>De novo assembly and annotation of the salivary gland transcriptome of Rhipicephalus appendiculatus male and female ticks during blood feeding.</title>
        <authorList>
            <person name="de Castro M.H."/>
            <person name="de Klerk D."/>
            <person name="Pienaar R."/>
            <person name="Latif A.A."/>
            <person name="Rees D.J."/>
            <person name="Mans B.J."/>
        </authorList>
    </citation>
    <scope>NUCLEOTIDE SEQUENCE</scope>
    <source>
        <tissue evidence="2">Salivary glands</tissue>
    </source>
</reference>
<keyword evidence="1" id="KW-0732">Signal</keyword>
<dbReference type="EMBL" id="GEDV01006439">
    <property type="protein sequence ID" value="JAP82118.1"/>
    <property type="molecule type" value="Transcribed_RNA"/>
</dbReference>
<dbReference type="InterPro" id="IPR012674">
    <property type="entry name" value="Calycin"/>
</dbReference>
<sequence length="176" mass="20358">MKVLRCLVCSFYIIVSSITTMTTGTPSMPAINTQTLYLAGYSSKLFSYNVGCVKTRYLKQTGDWVTRSLIYVFTFDSKPWETKADAFQVKWEPYSPLLHVKASDYVRYNLRAKPDYFIRTYDDDFLLLSDAKEVPSPCSLWVTLKYVERIPEAINKTFYTICPDPVTVPFDERCVQ</sequence>
<accession>A0A131YU33</accession>
<evidence type="ECO:0000313" key="2">
    <source>
        <dbReference type="EMBL" id="JAP82118.1"/>
    </source>
</evidence>
<proteinExistence type="predicted"/>
<dbReference type="AlphaFoldDB" id="A0A131YU33"/>
<organism evidence="2">
    <name type="scientific">Rhipicephalus appendiculatus</name>
    <name type="common">Brown ear tick</name>
    <dbReference type="NCBI Taxonomy" id="34631"/>
    <lineage>
        <taxon>Eukaryota</taxon>
        <taxon>Metazoa</taxon>
        <taxon>Ecdysozoa</taxon>
        <taxon>Arthropoda</taxon>
        <taxon>Chelicerata</taxon>
        <taxon>Arachnida</taxon>
        <taxon>Acari</taxon>
        <taxon>Parasitiformes</taxon>
        <taxon>Ixodida</taxon>
        <taxon>Ixodoidea</taxon>
        <taxon>Ixodidae</taxon>
        <taxon>Rhipicephalinae</taxon>
        <taxon>Rhipicephalus</taxon>
        <taxon>Rhipicephalus</taxon>
    </lineage>
</organism>
<name>A0A131YU33_RHIAP</name>
<feature type="chain" id="PRO_5007285992" evidence="1">
    <location>
        <begin position="25"/>
        <end position="176"/>
    </location>
</feature>